<dbReference type="GO" id="GO:0005886">
    <property type="term" value="C:plasma membrane"/>
    <property type="evidence" value="ECO:0007669"/>
    <property type="project" value="InterPro"/>
</dbReference>
<evidence type="ECO:0000259" key="7">
    <source>
        <dbReference type="Pfam" id="PF19188"/>
    </source>
</evidence>
<dbReference type="AlphaFoldDB" id="A0AAD7WIC2"/>
<evidence type="ECO:0000256" key="4">
    <source>
        <dbReference type="ARBA" id="ARBA00023157"/>
    </source>
</evidence>
<dbReference type="GO" id="GO:0005576">
    <property type="term" value="C:extracellular region"/>
    <property type="evidence" value="ECO:0007669"/>
    <property type="project" value="UniProtKB-SubCell"/>
</dbReference>
<accession>A0AAD7WIC2</accession>
<dbReference type="PANTHER" id="PTHR10239">
    <property type="entry name" value="ISTHMIN-2"/>
    <property type="match status" value="1"/>
</dbReference>
<keyword evidence="3 6" id="KW-0732">Signal</keyword>
<feature type="domain" description="Adhesion G protein-coupled receptor B N-terminal" evidence="7">
    <location>
        <begin position="26"/>
        <end position="208"/>
    </location>
</feature>
<evidence type="ECO:0000256" key="6">
    <source>
        <dbReference type="SAM" id="SignalP"/>
    </source>
</evidence>
<comment type="caution">
    <text evidence="8">The sequence shown here is derived from an EMBL/GenBank/DDBJ whole genome shotgun (WGS) entry which is preliminary data.</text>
</comment>
<organism evidence="8 9">
    <name type="scientific">Aldrovandia affinis</name>
    <dbReference type="NCBI Taxonomy" id="143900"/>
    <lineage>
        <taxon>Eukaryota</taxon>
        <taxon>Metazoa</taxon>
        <taxon>Chordata</taxon>
        <taxon>Craniata</taxon>
        <taxon>Vertebrata</taxon>
        <taxon>Euteleostomi</taxon>
        <taxon>Actinopterygii</taxon>
        <taxon>Neopterygii</taxon>
        <taxon>Teleostei</taxon>
        <taxon>Notacanthiformes</taxon>
        <taxon>Halosauridae</taxon>
        <taxon>Aldrovandia</taxon>
    </lineage>
</organism>
<evidence type="ECO:0000256" key="5">
    <source>
        <dbReference type="SAM" id="MobiDB-lite"/>
    </source>
</evidence>
<evidence type="ECO:0000256" key="3">
    <source>
        <dbReference type="ARBA" id="ARBA00022729"/>
    </source>
</evidence>
<dbReference type="InterPro" id="IPR043838">
    <property type="entry name" value="AGRB_N"/>
</dbReference>
<keyword evidence="4" id="KW-1015">Disulfide bond</keyword>
<dbReference type="GO" id="GO:0004930">
    <property type="term" value="F:G protein-coupled receptor activity"/>
    <property type="evidence" value="ECO:0007669"/>
    <property type="project" value="InterPro"/>
</dbReference>
<keyword evidence="9" id="KW-1185">Reference proteome</keyword>
<dbReference type="Pfam" id="PF19188">
    <property type="entry name" value="AGRB_N"/>
    <property type="match status" value="1"/>
</dbReference>
<dbReference type="Proteomes" id="UP001221898">
    <property type="component" value="Unassembled WGS sequence"/>
</dbReference>
<dbReference type="EMBL" id="JAINUG010000093">
    <property type="protein sequence ID" value="KAJ8398037.1"/>
    <property type="molecule type" value="Genomic_DNA"/>
</dbReference>
<name>A0AAD7WIC2_9TELE</name>
<feature type="region of interest" description="Disordered" evidence="5">
    <location>
        <begin position="250"/>
        <end position="269"/>
    </location>
</feature>
<dbReference type="InterPro" id="IPR051867">
    <property type="entry name" value="Angio_Inhib/Adhesion_GPCR"/>
</dbReference>
<protein>
    <recommendedName>
        <fullName evidence="7">Adhesion G protein-coupled receptor B N-terminal domain-containing protein</fullName>
    </recommendedName>
</protein>
<feature type="chain" id="PRO_5042247163" description="Adhesion G protein-coupled receptor B N-terminal domain-containing protein" evidence="6">
    <location>
        <begin position="22"/>
        <end position="323"/>
    </location>
</feature>
<reference evidence="8" key="1">
    <citation type="journal article" date="2023" name="Science">
        <title>Genome structures resolve the early diversification of teleost fishes.</title>
        <authorList>
            <person name="Parey E."/>
            <person name="Louis A."/>
            <person name="Montfort J."/>
            <person name="Bouchez O."/>
            <person name="Roques C."/>
            <person name="Iampietro C."/>
            <person name="Lluch J."/>
            <person name="Castinel A."/>
            <person name="Donnadieu C."/>
            <person name="Desvignes T."/>
            <person name="Floi Bucao C."/>
            <person name="Jouanno E."/>
            <person name="Wen M."/>
            <person name="Mejri S."/>
            <person name="Dirks R."/>
            <person name="Jansen H."/>
            <person name="Henkel C."/>
            <person name="Chen W.J."/>
            <person name="Zahm M."/>
            <person name="Cabau C."/>
            <person name="Klopp C."/>
            <person name="Thompson A.W."/>
            <person name="Robinson-Rechavi M."/>
            <person name="Braasch I."/>
            <person name="Lecointre G."/>
            <person name="Bobe J."/>
            <person name="Postlethwait J.H."/>
            <person name="Berthelot C."/>
            <person name="Roest Crollius H."/>
            <person name="Guiguen Y."/>
        </authorList>
    </citation>
    <scope>NUCLEOTIDE SEQUENCE</scope>
    <source>
        <strain evidence="8">NC1722</strain>
    </source>
</reference>
<evidence type="ECO:0000313" key="9">
    <source>
        <dbReference type="Proteomes" id="UP001221898"/>
    </source>
</evidence>
<keyword evidence="2" id="KW-0964">Secreted</keyword>
<sequence>MSLAGPVCFSVLWSLLVLVWGQDPSSCSSMVQGVQYGSFPLGELFPGRIFSGCSWTVENPDPTKYSLYIRFNHHAPTCHAFAPMLLPLDHYLANQSCITSATSSAPPPAPTDTDAVDLCRPVGPHALMQFDKNFVQLCLTTAPLATPDDELLSVETLAFNLVEVLLINNENSSQFTCGVLCRWFEECVRSGCESEGCGITQTGCMCPEIAVPVPLIPATPHNDSPPTTAPPIDCCVTQTHSLHAIALVPQDIPQDSEEDDQKVKTQRPRSVDLPGLYQAQTGEVLVQHTHTHTCTHTHTHTHTLTHTHTHTHTHTPLCRFVQW</sequence>
<comment type="subcellular location">
    <subcellularLocation>
        <location evidence="1">Secreted</location>
    </subcellularLocation>
</comment>
<gene>
    <name evidence="8" type="ORF">AAFF_G00431140</name>
</gene>
<evidence type="ECO:0000313" key="8">
    <source>
        <dbReference type="EMBL" id="KAJ8398037.1"/>
    </source>
</evidence>
<feature type="signal peptide" evidence="6">
    <location>
        <begin position="1"/>
        <end position="21"/>
    </location>
</feature>
<evidence type="ECO:0000256" key="2">
    <source>
        <dbReference type="ARBA" id="ARBA00022525"/>
    </source>
</evidence>
<dbReference type="PANTHER" id="PTHR10239:SF32">
    <property type="entry name" value="ADHESION G PROTEIN-COUPLED RECEPTOR B2"/>
    <property type="match status" value="1"/>
</dbReference>
<evidence type="ECO:0000256" key="1">
    <source>
        <dbReference type="ARBA" id="ARBA00004613"/>
    </source>
</evidence>
<proteinExistence type="predicted"/>